<protein>
    <submittedName>
        <fullName evidence="6">N-acetylglucosamine-6-phosphate deacetylase</fullName>
        <ecNumber evidence="6">3.5.1.25</ecNumber>
    </submittedName>
</protein>
<dbReference type="AlphaFoldDB" id="A0A1W1CI00"/>
<sequence length="360" mass="39210">MEEKILLFDKTIVAVCDMQNLSGIEVIDAKGQYVSAGFIDLHIHGSGGADVMDATPEALQTISETLVRTGTTSFLATTMTMSKSAIDNALQNVKQYASLVKGARIIGVHLEGPFLNPEKHGAQDKQYIREPSVELIAPYFDQIRMITIAPEIAGAEKFIRMLSEKFPHIILSIGHSNASFEQSKESFVWGITHATHLFNAMNPCFHREPGITGAVFDSDTTCDIIADMVHVHPSVLKLTHRIKGDKLMLITDAMRAGCMKNGSYDLGGRPVSVENGKAVLRDGTLAGSVLKLNEALRNMTKVSDMTRIEAVNAVTCIPAEKLGLDIGKLENGYAADIVIFDKDFSIITTIVEGEVKYNKG</sequence>
<gene>
    <name evidence="6" type="ORF">MNB_SV-10-1426</name>
</gene>
<dbReference type="GO" id="GO:0006046">
    <property type="term" value="P:N-acetylglucosamine catabolic process"/>
    <property type="evidence" value="ECO:0007669"/>
    <property type="project" value="TreeGrafter"/>
</dbReference>
<keyword evidence="3 6" id="KW-0378">Hydrolase</keyword>
<feature type="domain" description="Amidohydrolase-related" evidence="5">
    <location>
        <begin position="33"/>
        <end position="355"/>
    </location>
</feature>
<organism evidence="6">
    <name type="scientific">hydrothermal vent metagenome</name>
    <dbReference type="NCBI Taxonomy" id="652676"/>
    <lineage>
        <taxon>unclassified sequences</taxon>
        <taxon>metagenomes</taxon>
        <taxon>ecological metagenomes</taxon>
    </lineage>
</organism>
<dbReference type="PANTHER" id="PTHR11113">
    <property type="entry name" value="N-ACETYLGLUCOSAMINE-6-PHOSPHATE DEACETYLASE"/>
    <property type="match status" value="1"/>
</dbReference>
<dbReference type="SUPFAM" id="SSF51338">
    <property type="entry name" value="Composite domain of metallo-dependent hydrolases"/>
    <property type="match status" value="1"/>
</dbReference>
<dbReference type="GO" id="GO:0046872">
    <property type="term" value="F:metal ion binding"/>
    <property type="evidence" value="ECO:0007669"/>
    <property type="project" value="UniProtKB-KW"/>
</dbReference>
<dbReference type="Gene3D" id="2.30.40.10">
    <property type="entry name" value="Urease, subunit C, domain 1"/>
    <property type="match status" value="1"/>
</dbReference>
<comment type="similarity">
    <text evidence="1">Belongs to the metallo-dependent hydrolases superfamily. NagA family.</text>
</comment>
<dbReference type="EMBL" id="FPHL01000039">
    <property type="protein sequence ID" value="SFV65404.1"/>
    <property type="molecule type" value="Genomic_DNA"/>
</dbReference>
<accession>A0A1W1CI00</accession>
<dbReference type="CDD" id="cd00854">
    <property type="entry name" value="NagA"/>
    <property type="match status" value="1"/>
</dbReference>
<evidence type="ECO:0000313" key="6">
    <source>
        <dbReference type="EMBL" id="SFV65404.1"/>
    </source>
</evidence>
<evidence type="ECO:0000256" key="4">
    <source>
        <dbReference type="ARBA" id="ARBA00023277"/>
    </source>
</evidence>
<evidence type="ECO:0000256" key="2">
    <source>
        <dbReference type="ARBA" id="ARBA00022723"/>
    </source>
</evidence>
<dbReference type="InterPro" id="IPR003764">
    <property type="entry name" value="GlcNAc_6-P_deAcase"/>
</dbReference>
<dbReference type="NCBIfam" id="TIGR00221">
    <property type="entry name" value="nagA"/>
    <property type="match status" value="1"/>
</dbReference>
<dbReference type="InterPro" id="IPR032466">
    <property type="entry name" value="Metal_Hydrolase"/>
</dbReference>
<dbReference type="EC" id="3.5.1.25" evidence="6"/>
<keyword evidence="4" id="KW-0119">Carbohydrate metabolism</keyword>
<dbReference type="FunFam" id="3.20.20.140:FF:000004">
    <property type="entry name" value="N-acetylglucosamine-6-phosphate deacetylase"/>
    <property type="match status" value="1"/>
</dbReference>
<dbReference type="PIRSF" id="PIRSF038994">
    <property type="entry name" value="NagA"/>
    <property type="match status" value="1"/>
</dbReference>
<dbReference type="GO" id="GO:0008448">
    <property type="term" value="F:N-acetylglucosamine-6-phosphate deacetylase activity"/>
    <property type="evidence" value="ECO:0007669"/>
    <property type="project" value="UniProtKB-EC"/>
</dbReference>
<name>A0A1W1CI00_9ZZZZ</name>
<reference evidence="6" key="1">
    <citation type="submission" date="2016-10" db="EMBL/GenBank/DDBJ databases">
        <authorList>
            <person name="de Groot N.N."/>
        </authorList>
    </citation>
    <scope>NUCLEOTIDE SEQUENCE</scope>
</reference>
<dbReference type="SUPFAM" id="SSF51556">
    <property type="entry name" value="Metallo-dependent hydrolases"/>
    <property type="match status" value="1"/>
</dbReference>
<proteinExistence type="inferred from homology"/>
<dbReference type="InterPro" id="IPR011059">
    <property type="entry name" value="Metal-dep_hydrolase_composite"/>
</dbReference>
<keyword evidence="2" id="KW-0479">Metal-binding</keyword>
<dbReference type="Pfam" id="PF01979">
    <property type="entry name" value="Amidohydro_1"/>
    <property type="match status" value="1"/>
</dbReference>
<dbReference type="InterPro" id="IPR006680">
    <property type="entry name" value="Amidohydro-rel"/>
</dbReference>
<evidence type="ECO:0000256" key="1">
    <source>
        <dbReference type="ARBA" id="ARBA00010716"/>
    </source>
</evidence>
<dbReference type="PANTHER" id="PTHR11113:SF14">
    <property type="entry name" value="N-ACETYLGLUCOSAMINE-6-PHOSPHATE DEACETYLASE"/>
    <property type="match status" value="1"/>
</dbReference>
<dbReference type="Gene3D" id="3.20.20.140">
    <property type="entry name" value="Metal-dependent hydrolases"/>
    <property type="match status" value="1"/>
</dbReference>
<evidence type="ECO:0000256" key="3">
    <source>
        <dbReference type="ARBA" id="ARBA00022801"/>
    </source>
</evidence>
<evidence type="ECO:0000259" key="5">
    <source>
        <dbReference type="Pfam" id="PF01979"/>
    </source>
</evidence>